<gene>
    <name evidence="2" type="ORF">CGSMWGv1500E_00735</name>
</gene>
<organism evidence="2 3">
    <name type="scientific">Gardnerella vaginalis 1500E</name>
    <dbReference type="NCBI Taxonomy" id="698957"/>
    <lineage>
        <taxon>Bacteria</taxon>
        <taxon>Bacillati</taxon>
        <taxon>Actinomycetota</taxon>
        <taxon>Actinomycetes</taxon>
        <taxon>Bifidobacteriales</taxon>
        <taxon>Bifidobacteriaceae</taxon>
        <taxon>Gardnerella</taxon>
    </lineage>
</organism>
<keyword evidence="1" id="KW-0812">Transmembrane</keyword>
<dbReference type="EMBL" id="ADES01000001">
    <property type="protein sequence ID" value="EIK84214.1"/>
    <property type="molecule type" value="Genomic_DNA"/>
</dbReference>
<comment type="caution">
    <text evidence="2">The sequence shown here is derived from an EMBL/GenBank/DDBJ whole genome shotgun (WGS) entry which is preliminary data.</text>
</comment>
<dbReference type="RefSeq" id="WP_004126665.1">
    <property type="nucleotide sequence ID" value="NZ_ADES01000001.1"/>
</dbReference>
<keyword evidence="1" id="KW-0472">Membrane</keyword>
<dbReference type="Proteomes" id="UP000032875">
    <property type="component" value="Unassembled WGS sequence"/>
</dbReference>
<proteinExistence type="predicted"/>
<accession>I4M4S4</accession>
<dbReference type="AlphaFoldDB" id="I4M4S4"/>
<protein>
    <submittedName>
        <fullName evidence="2">Uncharacterized protein</fullName>
    </submittedName>
</protein>
<feature type="transmembrane region" description="Helical" evidence="1">
    <location>
        <begin position="69"/>
        <end position="92"/>
    </location>
</feature>
<reference evidence="2 3" key="1">
    <citation type="journal article" date="2012" name="J. Bacteriol.">
        <title>Comparative Genomic Analyses of 17 Clinical Isolates of Gardnerella vaginalis Provide Evidence of Multiple Genetically Isolated Clades Consistent with Subspeciation into Genovars.</title>
        <authorList>
            <person name="Ahmed A."/>
            <person name="Earl J."/>
            <person name="Retchless A."/>
            <person name="Hillier S."/>
            <person name="Rabe L."/>
            <person name="Cherpes T."/>
            <person name="Powell E."/>
            <person name="Janto B."/>
            <person name="Eutsey R."/>
            <person name="Hiller N.L."/>
            <person name="Boissy R."/>
            <person name="Dahlgreen M."/>
            <person name="Hall B."/>
            <person name="Costerton J."/>
            <person name="Post J.C."/>
            <person name="Hu F."/>
            <person name="Ehrlich G."/>
        </authorList>
    </citation>
    <scope>NUCLEOTIDE SEQUENCE [LARGE SCALE GENOMIC DNA]</scope>
    <source>
        <strain evidence="2 3">1500E</strain>
    </source>
</reference>
<evidence type="ECO:0000256" key="1">
    <source>
        <dbReference type="SAM" id="Phobius"/>
    </source>
</evidence>
<keyword evidence="1" id="KW-1133">Transmembrane helix</keyword>
<feature type="transmembrane region" description="Helical" evidence="1">
    <location>
        <begin position="7"/>
        <end position="31"/>
    </location>
</feature>
<evidence type="ECO:0000313" key="2">
    <source>
        <dbReference type="EMBL" id="EIK84214.1"/>
    </source>
</evidence>
<name>I4M4S4_GARVA</name>
<sequence length="101" mass="11289">MNMFKRIISAITLSFILTAVLTAATVIILMFTKGREMGRHLGLFGSVFFDAHETSSGSIMVGFGLQNPWILTLIFLALFVFSLVFFTILPALQKRKKMLEA</sequence>
<evidence type="ECO:0000313" key="3">
    <source>
        <dbReference type="Proteomes" id="UP000032875"/>
    </source>
</evidence>